<keyword evidence="5" id="KW-1185">Reference proteome</keyword>
<evidence type="ECO:0000256" key="2">
    <source>
        <dbReference type="SAM" id="MobiDB-lite"/>
    </source>
</evidence>
<feature type="region of interest" description="Disordered" evidence="2">
    <location>
        <begin position="121"/>
        <end position="164"/>
    </location>
</feature>
<evidence type="ECO:0000313" key="5">
    <source>
        <dbReference type="Proteomes" id="UP000015104"/>
    </source>
</evidence>
<feature type="domain" description="C2H2-type" evidence="3">
    <location>
        <begin position="108"/>
        <end position="139"/>
    </location>
</feature>
<evidence type="ECO:0000256" key="1">
    <source>
        <dbReference type="PROSITE-ProRule" id="PRU00042"/>
    </source>
</evidence>
<dbReference type="HOGENOM" id="CLU_1621144_0_0_1"/>
<dbReference type="Proteomes" id="UP000015104">
    <property type="component" value="Unassembled WGS sequence"/>
</dbReference>
<dbReference type="GO" id="GO:0008270">
    <property type="term" value="F:zinc ion binding"/>
    <property type="evidence" value="ECO:0007669"/>
    <property type="project" value="UniProtKB-KW"/>
</dbReference>
<organism evidence="4 5">
    <name type="scientific">Tetranychus urticae</name>
    <name type="common">Two-spotted spider mite</name>
    <dbReference type="NCBI Taxonomy" id="32264"/>
    <lineage>
        <taxon>Eukaryota</taxon>
        <taxon>Metazoa</taxon>
        <taxon>Ecdysozoa</taxon>
        <taxon>Arthropoda</taxon>
        <taxon>Chelicerata</taxon>
        <taxon>Arachnida</taxon>
        <taxon>Acari</taxon>
        <taxon>Acariformes</taxon>
        <taxon>Trombidiformes</taxon>
        <taxon>Prostigmata</taxon>
        <taxon>Eleutherengona</taxon>
        <taxon>Raphignathae</taxon>
        <taxon>Tetranychoidea</taxon>
        <taxon>Tetranychidae</taxon>
        <taxon>Tetranychus</taxon>
    </lineage>
</organism>
<reference evidence="5" key="1">
    <citation type="submission" date="2011-08" db="EMBL/GenBank/DDBJ databases">
        <authorList>
            <person name="Rombauts S."/>
        </authorList>
    </citation>
    <scope>NUCLEOTIDE SEQUENCE</scope>
    <source>
        <strain evidence="5">London</strain>
    </source>
</reference>
<keyword evidence="1" id="KW-0862">Zinc</keyword>
<evidence type="ECO:0000313" key="4">
    <source>
        <dbReference type="EnsemblMetazoa" id="tetur16g01670.1"/>
    </source>
</evidence>
<accession>T1KNP0</accession>
<protein>
    <recommendedName>
        <fullName evidence="3">C2H2-type domain-containing protein</fullName>
    </recommendedName>
</protein>
<reference evidence="4" key="2">
    <citation type="submission" date="2015-06" db="UniProtKB">
        <authorList>
            <consortium name="EnsemblMetazoa"/>
        </authorList>
    </citation>
    <scope>IDENTIFICATION</scope>
</reference>
<dbReference type="EMBL" id="CAEY01000277">
    <property type="status" value="NOT_ANNOTATED_CDS"/>
    <property type="molecule type" value="Genomic_DNA"/>
</dbReference>
<evidence type="ECO:0000259" key="3">
    <source>
        <dbReference type="PROSITE" id="PS50157"/>
    </source>
</evidence>
<dbReference type="PROSITE" id="PS50157">
    <property type="entry name" value="ZINC_FINGER_C2H2_2"/>
    <property type="match status" value="1"/>
</dbReference>
<dbReference type="AlphaFoldDB" id="T1KNP0"/>
<keyword evidence="1" id="KW-0479">Metal-binding</keyword>
<dbReference type="EnsemblMetazoa" id="tetur16g01670.1">
    <property type="protein sequence ID" value="tetur16g01670.1"/>
    <property type="gene ID" value="tetur16g01670"/>
</dbReference>
<proteinExistence type="predicted"/>
<dbReference type="InterPro" id="IPR013087">
    <property type="entry name" value="Znf_C2H2_type"/>
</dbReference>
<keyword evidence="1" id="KW-0863">Zinc-finger</keyword>
<name>T1KNP0_TETUR</name>
<sequence length="164" mass="18658">MMAPQKLSPSEESLTLTLIEKHSARSSPLTSKSINLDFLDQTTSNPVTKSAVKKRIIVNLVERDGFIYMEEYDTNEYVPLNERDVKQIKGEQSKSIEVKKIRNRGPPGDCSFCGKRFGRRSTANRHERENCKNHGAPNHLCDESCPGFSSNDSNQDKKKQRTRE</sequence>